<dbReference type="Pfam" id="PF01347">
    <property type="entry name" value="Vitellogenin_N"/>
    <property type="match status" value="1"/>
</dbReference>
<dbReference type="GO" id="GO:0005576">
    <property type="term" value="C:extracellular region"/>
    <property type="evidence" value="ECO:0007669"/>
    <property type="project" value="UniProtKB-SubCell"/>
</dbReference>
<dbReference type="InterPro" id="IPR011030">
    <property type="entry name" value="Lipovitellin_superhlx_dom"/>
</dbReference>
<evidence type="ECO:0000313" key="17">
    <source>
        <dbReference type="RefSeq" id="XP_006568803.2"/>
    </source>
</evidence>
<dbReference type="Gene3D" id="2.30.230.10">
    <property type="entry name" value="Lipovitellin, beta-sheet shell regions, chain A"/>
    <property type="match status" value="1"/>
</dbReference>
<dbReference type="InterPro" id="IPR009454">
    <property type="entry name" value="Lipid_transpt_open_b-sht"/>
</dbReference>
<name>A0A7M7GX17_APIME</name>
<dbReference type="InterPro" id="IPR050733">
    <property type="entry name" value="Vitellogenin/Apolipophorin"/>
</dbReference>
<feature type="compositionally biased region" description="Acidic residues" evidence="11">
    <location>
        <begin position="312"/>
        <end position="336"/>
    </location>
</feature>
<keyword evidence="4 12" id="KW-0732">Signal</keyword>
<dbReference type="Gene3D" id="2.20.50.20">
    <property type="entry name" value="Lipovitellin. Chain A, domain 3"/>
    <property type="match status" value="1"/>
</dbReference>
<dbReference type="Gene3D" id="1.25.10.20">
    <property type="entry name" value="Vitellinogen, superhelical"/>
    <property type="match status" value="1"/>
</dbReference>
<evidence type="ECO:0000313" key="15">
    <source>
        <dbReference type="EnsemblMetazoa" id="XP_006568803"/>
    </source>
</evidence>
<dbReference type="InterPro" id="IPR001846">
    <property type="entry name" value="VWF_type-D"/>
</dbReference>
<evidence type="ECO:0000313" key="16">
    <source>
        <dbReference type="Proteomes" id="UP000005203"/>
    </source>
</evidence>
<evidence type="ECO:0000256" key="8">
    <source>
        <dbReference type="ARBA" id="ARBA00023157"/>
    </source>
</evidence>
<comment type="caution">
    <text evidence="10">Lacks conserved residue(s) required for the propagation of feature annotation.</text>
</comment>
<dbReference type="Pfam" id="PF06448">
    <property type="entry name" value="DUF1081"/>
    <property type="match status" value="1"/>
</dbReference>
<dbReference type="GO" id="GO:0005319">
    <property type="term" value="F:lipid transporter activity"/>
    <property type="evidence" value="ECO:0007669"/>
    <property type="project" value="InterPro"/>
</dbReference>
<comment type="subcellular location">
    <subcellularLocation>
        <location evidence="1">Secreted</location>
    </subcellularLocation>
</comment>
<evidence type="ECO:0000256" key="4">
    <source>
        <dbReference type="ARBA" id="ARBA00022729"/>
    </source>
</evidence>
<dbReference type="InterPro" id="IPR015817">
    <property type="entry name" value="Vitellinogen_open_b-sht_sub1"/>
</dbReference>
<keyword evidence="5" id="KW-0758">Storage protein</keyword>
<dbReference type="InterPro" id="IPR015819">
    <property type="entry name" value="Lipid_transp_b-sht_shell"/>
</dbReference>
<keyword evidence="7" id="KW-0446">Lipid-binding</keyword>
<keyword evidence="9" id="KW-0325">Glycoprotein</keyword>
<evidence type="ECO:0000256" key="10">
    <source>
        <dbReference type="PROSITE-ProRule" id="PRU00557"/>
    </source>
</evidence>
<dbReference type="EnsemblMetazoa" id="XM_006568740">
    <property type="protein sequence ID" value="XP_006568803"/>
    <property type="gene ID" value="LOC410793"/>
</dbReference>
<dbReference type="Pfam" id="PF00094">
    <property type="entry name" value="VWD"/>
    <property type="match status" value="1"/>
</dbReference>
<keyword evidence="16" id="KW-1185">Reference proteome</keyword>
<dbReference type="PANTHER" id="PTHR23345">
    <property type="entry name" value="VITELLOGENIN-RELATED"/>
    <property type="match status" value="1"/>
</dbReference>
<reference evidence="17" key="2">
    <citation type="submission" date="2025-04" db="UniProtKB">
        <authorList>
            <consortium name="RefSeq"/>
        </authorList>
    </citation>
    <scope>IDENTIFICATION</scope>
    <source>
        <strain evidence="17">DH4</strain>
        <tissue evidence="17">Whole body</tissue>
    </source>
</reference>
<evidence type="ECO:0000256" key="5">
    <source>
        <dbReference type="ARBA" id="ARBA00022761"/>
    </source>
</evidence>
<dbReference type="InterPro" id="IPR001747">
    <property type="entry name" value="Vitellogenin_N"/>
</dbReference>
<keyword evidence="8" id="KW-1015">Disulfide bond</keyword>
<feature type="domain" description="Vitellogenin" evidence="13">
    <location>
        <begin position="53"/>
        <end position="731"/>
    </location>
</feature>
<evidence type="ECO:0000256" key="12">
    <source>
        <dbReference type="SAM" id="SignalP"/>
    </source>
</evidence>
<keyword evidence="3" id="KW-0964">Secreted</keyword>
<feature type="domain" description="VWFD" evidence="14">
    <location>
        <begin position="3775"/>
        <end position="3953"/>
    </location>
</feature>
<dbReference type="Proteomes" id="UP000005203">
    <property type="component" value="Linkage group LG2"/>
</dbReference>
<dbReference type="Gene3D" id="2.20.80.10">
    <property type="entry name" value="Lipovitellin-phosvitin complex, chain A, domain 4"/>
    <property type="match status" value="1"/>
</dbReference>
<dbReference type="OrthoDB" id="6484170at2759"/>
<dbReference type="SUPFAM" id="SSF48431">
    <property type="entry name" value="Lipovitellin-phosvitin complex, superhelical domain"/>
    <property type="match status" value="1"/>
</dbReference>
<dbReference type="InterPro" id="IPR015816">
    <property type="entry name" value="Vitellinogen_b-sht_N"/>
</dbReference>
<evidence type="ECO:0000256" key="2">
    <source>
        <dbReference type="ARBA" id="ARBA00022448"/>
    </source>
</evidence>
<dbReference type="KEGG" id="ame:410793"/>
<dbReference type="SMART" id="SM00638">
    <property type="entry name" value="LPD_N"/>
    <property type="match status" value="1"/>
</dbReference>
<evidence type="ECO:0000256" key="11">
    <source>
        <dbReference type="SAM" id="MobiDB-lite"/>
    </source>
</evidence>
<dbReference type="Pfam" id="PF09172">
    <property type="entry name" value="Vit_open_b-sht"/>
    <property type="match status" value="1"/>
</dbReference>
<dbReference type="GO" id="GO:0045735">
    <property type="term" value="F:nutrient reservoir activity"/>
    <property type="evidence" value="ECO:0007669"/>
    <property type="project" value="UniProtKB-KW"/>
</dbReference>
<evidence type="ECO:0000256" key="3">
    <source>
        <dbReference type="ARBA" id="ARBA00022525"/>
    </source>
</evidence>
<sequence>MIWNQKPGSWIQAIIFLLPTICFILGAQSEIVKESTLCGRSRCKATGSRKFKYEENVSYRYRYSVDVSTNLGNSSASTLPTLSSDFPGNESTLRLDADLLIRFNGRCEGSLRFENASLSHDRRKYNPEFPDRAGADFKVNLERFPLRFTFDDGQIDELCPDKREPIWALNLKRGVLSMFQNTMERFDVDRHAIEVDVNGICETSYHFHGAKRTSLIVKKKKDLSNCDHGSKYFSVIRSNSYKSPRSRIPRHPLFASHVECELTIDRKIYEKITCKESHRLLPLSSGDTGARTESTATLRLIEESRDDHGFDDGYEASDEYGTEREEEDEEEEEEREREEISGKYVRGSNRGKRSNLLYDYSKTPRTMHGELRSSRDLLKAMCRLGISMDELEQRFSETFTAFIQSARYLDYPSLSQLFARADGICKTGKRHIVNALPFIGSNAALNVMRDLMIKRYVDQTTIDNWIIAFAFIPQPDRNTINILSPLLELRQLSETQFILSYSATIYAFCSNQGVQRCINVEQVTRFLSHLEQKIEKGCAPRTHSFSAIKETLEALKAIGNMGLETERLLKLLKECTDDVGGFLPMEIRVASIDAHRRMPSCEKTRDLYFLNYYRNFSLDTELRIASYLQVMRCPDYNVVKTIKHTLKLEEINQVGTFVWSHLTNIYNSASPTKVEIQSLLTDRDLDEKFNNDRRKFSRNYDGSFFSEEYNFGANYQGNLIFSPKSYIPRSVTFNLTFDLFGESVNVVEVTTRLEGLEYYAEKFFGPDGPYSNEKVSSFFLQLFRSFRAAPEQEDDYWKRVKRIPNVIDNNFNEPRISLTYKVFGNDLKYSTLNGDREIRDALTHLNPWEKFKQIISGKEIHHEIMFLDFTYVVPMTTGLPVRLDLAGSAACNFKMSGLLDTRAISKAEIEFISNVAPSINVDTTGSMTVDAFYKTAGTKLRTNLYSSGAVQIHLEVKGVRSMKLSLGLPNKRTEMFSIATDILLTRGNGAEHEEKPLGVLIAGQQSNDRSLTRSLPKNVIANTSCTWAALDRLVGLKLCLDYQLSNVTKNPNASYFILNGPALFKIALIKADPTAKNYFFKYTWEKNKDENIFKIAYDTSGSQVNRELSAMISFDAKTHNVTVLLRSAGNSLVAEGTYKSTENETVVDIGFDINGTKHLDASLGYAIKRFHYGYTFAPQMHLIVNNELIAALQGTIRNASKNNVSQCNVDLTFQTKKVWSKLVGYIARRNISLTSVFNLEYQLQTMPKKETVRLELSSSNRSSKTLTHKTIDLKLHSTAYPQLNTVIIAWYQQALGHLELHAEVNSSPYLMDDRHKLTAQLIIFYSKTYFQNQDTKVSALIAITKPIQKLDVKVKVNHYAIGPESKTSFLIGYAPGKEISLTVNLLMPRGLTFAVEGHANLTIPNFNSMLVDARITERSKRMYELDLSGTWFSGHNLTARGTYSDRSVATVVSHSLKLVLKSPSFANDILVHCKLYRNYSDIRVDLRVEQVDRDRYAFILNHTVASPTNLISYVEGRYKGSVYSVTTDVNTEREIRMEIHLDKWRDVHLAVTGVNERNEKGFGAEVKWDANRDPALKLALFTSLNWQTIRLLPANDSTERLIERNVSAVATLTYPGRFVVGSCQVTARGYYDYVVDASLDWNPEQTIKLFIATEHKVNEVVRFTGLETRLITPFENWKKTALSARYTKEQNRIKVSSSAYWKDSQRLIAELDGSAEKQGDVREWRINYGLNSSVQFIPSTVVNITHKIVNSEIADTRLLAKYHLDKVVNAWSIWYLDKESENVFNLTGNLHFESPITRYKMTDMRCQLQALPDWKFLGAANLNLDKKIYSGRLVGDLHLLKESMVEFNVTTPLEKFSLVRGRFGLSEKNRHVVAEIVTPVGDVGFEALCQFFTPNHDFNVRLLLATPLDMVRRLLMIAKLNEREADFRIGYNRMVGGFQGIWHYRNITDFHYRYVLFTPLDGFEESGIVAKLIAINTQDNYFDIDTEFSLRLSDKKLGETKFGVRAKAGPKPAPVTISIKSPIITENNRTKIGETQDYSQERGNNREITEEKKDTIEEELEEIMEEEEEEPNLHWHAEMEVCLAIVEPIEGELDIDKEGSTYKVAGSLRYFDKKILLDDTFWMEDLFNIKNELNVIVPFKFVNEIVCVNSFIVDLETIDYKMEVMVNVRQNTTWYETGLFVIYGYRENESDDSQMHALQLNLKTPLESIKFVRTSTSLDIDENIYRAKVDIRAPNSTIDLVGTLESEETLMDTTLVIEIDTPLLKLPKSTVTAKREFTVKEKYAKVTCEIAEPVSLFFQSNWYATENHIKALVAFKSWIELLKNIEIQLSYSNTIVSNGTVNLNILARHLLDHQYKLSGNYSKDGIVKVEVYTPVSSNKPHFDFHGETAKMVSNDSKVRAFNGQLRNRVTMETRSVSGTFESTEDGCLRAFNVTVWPKEGEIDNKNVLRVEMRRKEHGLNVDLIGHAINGSIDAKLIDSLNWDVRIDASILKSSGEKNRIGLIAFTKIEKNGNTTLYVSAETPLAEIRNVSLEGSVLTSNNSGDVRLISWLNEQCRYATVQWKLLYMEDLLGRVLIGHQESKNTEDKIVDSRLFFKNPRHAFRNVDVGFDLDVDREKWKFAANATIGFRNHENIDGVFTVRLPPPNNDNHRLLVSYHANQGVKDASYVIGYNALRAKVNYASDCSIHMDTGDINGHIRASWGMLPVQSVNNVFNLSFDNKEIEMRYSLYTPKFQQQETLVFLFDYNAMDKSSDKRAINAKLYYPASTRIASANVSYESLMNVNGTVDSILPLANVSHLGCQFIVFTTLQRNRRYAKVYWPQNIAILDSDYNYRSEKLNSDLEGVLHAEIPLNTRHVGHLTYGYKKRPQTTTGYSKLTYNGNNVLHGRYNSTSVSRAGFEKDHTQIMIENSYKPIGIVYINKYEYSAGNEGTNYPTVEFKHVNMYRLDNETAFNVVGESWIKTTHTGQDIRLKAIHSNKTVQLKTEYQVLPGEFEQTSWFSLARDVWISYSINILNKTTEDVENQFLVLNVSYPRRNFSLDGFYWINSEKLESELKLDWDRETERPKTVGALFNWRKLSSVDKSDVHQLASFALRHPSFSKQASLTAELAKINSKDSINFTLTADYSTDPNKLFVLSAILRNESDLPILNKYSYRIRGYHPSTRFHLNMNGFVFKYNNTLFVIKNDGNYKRNFLTGDSGKLNARLDLSRDELFFQREHNEAVKYLNIRYYSFDGRYIINGSAANTPSLNATGAFFLDPAEKLTWMMVNYTPDAVESLRMYGRIPDARNAVFNIWRTYEDDLTISDVSFYLKLNHSRLVTSTLRWRPELKTDIIALVKGTAIDAYDGVNNDIHYWKQYVKSETVNIVSDVWDDAQQDLQEFLQDWNNLNELRTDLEELKIYLNDSYNANDFYIKDIVHFGIYVIDELSLRSHIESLPSILNEIWEIMGESGQAIRNSLLWVIETIKNTFNKIPEFVTAVLRGDMISELATIIDKMLERYDKFVKDLHVSFIKYIWNLWEQMSQSISQQWNRFLLLVEPLFIRFIHYLETVVWKASKEVVDFLYDRRNDLIASPYFDRFTNLTQDIDKFYRDIKMNDIVTNVQKYSSLTIRFLKDRYFTFVPFGKELKDVVDEIVSELKELQKLPSIRYSLEKMQQIYERAYDVYEYFEVRAKIENAIRLIHMKLMDVSQTALQAENRYREAKTKFIFDPRQGLMCLEQKLPMSWHAFNQTPEFHEIPEIRAISDARSYFTFSDVSFWSLYRYKPYMDPFNWLPPFRAQAMIIGLQHFITFDGRHTDFVGSCTYLLARDFVRDTFAILVEYQQRSDRITRKIIILLGKDALEIDFFNDSIKLASKKSSGEASNLALPIQLENGTTYVYQAENVITVERRQNQFRLECNLKFDLCTLELSGWYHGKTAGILGTMNYEPMDDTTASNGIVTRNVTEFGESWSIDENCSVGKTKIGPIAESEDNSIVLEFCDSLFVNKSSEFVSCFDVIKPKDYSTMCVTSKAMSEACTVALSYMQTCMFHDTYLRIPDVCSNCSMMDGNQVAEGQFVRLEGDRVPSSTDVVFIVEGKQCNRNVKENRSIDQLIGQLNKEFRDQGLTDNRWSLVTFGADGVFDYPRSIVLDGQIFTKNVARFTDFFDHVPVGNGNRDIFAAIAFASKLVFRAGVSKTFILMPCSHCEPENQMLDYSVVHEVLLEHDITLHILMDGDFEFEKERLNKIFYGLDATKSYTKKDTRTLTGDTDLRRQVKLPKSALGYCTPLSLEINGTIFSGDKLRFDKLASIKKFASVFSKRVALTARPNPCQNCECTADNNGVTRMECIPCIYPTSISVDYEMFNLNDSLASLQPLNIDYGQIDIDDT</sequence>
<keyword evidence="2" id="KW-0813">Transport</keyword>
<dbReference type="FunFam" id="2.20.50.20:FF:000007">
    <property type="entry name" value="von Willebrand factor type D domaincontaining protein"/>
    <property type="match status" value="1"/>
</dbReference>
<dbReference type="PROSITE" id="PS51211">
    <property type="entry name" value="VITELLOGENIN"/>
    <property type="match status" value="1"/>
</dbReference>
<evidence type="ECO:0000256" key="7">
    <source>
        <dbReference type="ARBA" id="ARBA00023121"/>
    </source>
</evidence>
<dbReference type="PANTHER" id="PTHR23345:SF15">
    <property type="entry name" value="VITELLOGENIN 1-RELATED"/>
    <property type="match status" value="1"/>
</dbReference>
<accession>A0A8B6Z5U0</accession>
<feature type="chain" id="PRO_5044659697" evidence="12">
    <location>
        <begin position="30"/>
        <end position="4361"/>
    </location>
</feature>
<dbReference type="CTD" id="34283"/>
<feature type="signal peptide" evidence="12">
    <location>
        <begin position="1"/>
        <end position="29"/>
    </location>
</feature>
<dbReference type="RefSeq" id="XP_006568803.2">
    <property type="nucleotide sequence ID" value="XM_006568740.3"/>
</dbReference>
<organism evidence="15">
    <name type="scientific">Apis mellifera</name>
    <name type="common">Honeybee</name>
    <dbReference type="NCBI Taxonomy" id="7460"/>
    <lineage>
        <taxon>Eukaryota</taxon>
        <taxon>Metazoa</taxon>
        <taxon>Ecdysozoa</taxon>
        <taxon>Arthropoda</taxon>
        <taxon>Hexapoda</taxon>
        <taxon>Insecta</taxon>
        <taxon>Pterygota</taxon>
        <taxon>Neoptera</taxon>
        <taxon>Endopterygota</taxon>
        <taxon>Hymenoptera</taxon>
        <taxon>Apocrita</taxon>
        <taxon>Aculeata</taxon>
        <taxon>Apoidea</taxon>
        <taxon>Anthophila</taxon>
        <taxon>Apidae</taxon>
        <taxon>Apis</taxon>
    </lineage>
</organism>
<dbReference type="GeneID" id="410793"/>
<dbReference type="PROSITE" id="PS51233">
    <property type="entry name" value="VWFD"/>
    <property type="match status" value="1"/>
</dbReference>
<reference evidence="15" key="1">
    <citation type="submission" date="2021-01" db="UniProtKB">
        <authorList>
            <consortium name="EnsemblMetazoa"/>
        </authorList>
    </citation>
    <scope>IDENTIFICATION</scope>
    <source>
        <strain evidence="15">DH4</strain>
    </source>
</reference>
<protein>
    <submittedName>
        <fullName evidence="17">Uncharacterized protein LOC410793</fullName>
    </submittedName>
</protein>
<keyword evidence="6" id="KW-0445">Lipid transport</keyword>
<dbReference type="SMART" id="SM01169">
    <property type="entry name" value="DUF1943"/>
    <property type="match status" value="1"/>
</dbReference>
<evidence type="ECO:0000259" key="13">
    <source>
        <dbReference type="PROSITE" id="PS51211"/>
    </source>
</evidence>
<proteinExistence type="predicted"/>
<dbReference type="SUPFAM" id="SSF56968">
    <property type="entry name" value="Lipovitellin-phosvitin complex, beta-sheet shell regions"/>
    <property type="match status" value="2"/>
</dbReference>
<evidence type="ECO:0000256" key="6">
    <source>
        <dbReference type="ARBA" id="ARBA00023055"/>
    </source>
</evidence>
<evidence type="ECO:0000256" key="9">
    <source>
        <dbReference type="ARBA" id="ARBA00023180"/>
    </source>
</evidence>
<dbReference type="InterPro" id="IPR015255">
    <property type="entry name" value="Vitellinogen_open_b-sht"/>
</dbReference>
<accession>A0A7M7GX17</accession>
<evidence type="ECO:0000259" key="14">
    <source>
        <dbReference type="PROSITE" id="PS51233"/>
    </source>
</evidence>
<evidence type="ECO:0000256" key="1">
    <source>
        <dbReference type="ARBA" id="ARBA00004613"/>
    </source>
</evidence>
<dbReference type="SMART" id="SM00216">
    <property type="entry name" value="VWD"/>
    <property type="match status" value="1"/>
</dbReference>
<gene>
    <name evidence="17" type="primary">LOC410793</name>
</gene>
<feature type="region of interest" description="Disordered" evidence="11">
    <location>
        <begin position="307"/>
        <end position="347"/>
    </location>
</feature>
<dbReference type="GO" id="GO:0008289">
    <property type="term" value="F:lipid binding"/>
    <property type="evidence" value="ECO:0007669"/>
    <property type="project" value="UniProtKB-KW"/>
</dbReference>